<accession>A0A0A0EVY2</accession>
<evidence type="ECO:0000313" key="4">
    <source>
        <dbReference type="Proteomes" id="UP000029989"/>
    </source>
</evidence>
<keyword evidence="1" id="KW-1133">Transmembrane helix</keyword>
<dbReference type="AlphaFoldDB" id="A0A0A0EVY2"/>
<dbReference type="NCBIfam" id="NF037970">
    <property type="entry name" value="vanZ_1"/>
    <property type="match status" value="1"/>
</dbReference>
<feature type="transmembrane region" description="Helical" evidence="1">
    <location>
        <begin position="7"/>
        <end position="27"/>
    </location>
</feature>
<organism evidence="3 4">
    <name type="scientific">Lysobacter arseniciresistens ZS79</name>
    <dbReference type="NCBI Taxonomy" id="913325"/>
    <lineage>
        <taxon>Bacteria</taxon>
        <taxon>Pseudomonadati</taxon>
        <taxon>Pseudomonadota</taxon>
        <taxon>Gammaproteobacteria</taxon>
        <taxon>Lysobacterales</taxon>
        <taxon>Lysobacteraceae</taxon>
        <taxon>Novilysobacter</taxon>
    </lineage>
</organism>
<protein>
    <recommendedName>
        <fullName evidence="2">VanZ-like domain-containing protein</fullName>
    </recommendedName>
</protein>
<comment type="caution">
    <text evidence="3">The sequence shown here is derived from an EMBL/GenBank/DDBJ whole genome shotgun (WGS) entry which is preliminary data.</text>
</comment>
<evidence type="ECO:0000259" key="2">
    <source>
        <dbReference type="Pfam" id="PF04892"/>
    </source>
</evidence>
<evidence type="ECO:0000313" key="3">
    <source>
        <dbReference type="EMBL" id="KGM54704.1"/>
    </source>
</evidence>
<reference evidence="3 4" key="1">
    <citation type="journal article" date="2015" name="Stand. Genomic Sci.">
        <title>Genomic information of the arsenic-resistant bacterium Lysobacter arseniciresistens type strain ZS79(T) and comparison of Lysobacter draft genomes.</title>
        <authorList>
            <person name="Liu L."/>
            <person name="Zhang S."/>
            <person name="Luo M."/>
            <person name="Wang G."/>
        </authorList>
    </citation>
    <scope>NUCLEOTIDE SEQUENCE [LARGE SCALE GENOMIC DNA]</scope>
    <source>
        <strain evidence="3 4">ZS79</strain>
    </source>
</reference>
<feature type="transmembrane region" description="Helical" evidence="1">
    <location>
        <begin position="99"/>
        <end position="120"/>
    </location>
</feature>
<sequence>MRAFRRPWLWIGLWVALFALVALGSLWNADALPAPSFEGIDKVQHFIGYAVLSAWAVMLFARMRAQALAALVVIAFGIATEVAQGVLTTDRSADSADAMANALGALAGLLLSPTPLAGTLQRLDARWSRKPG</sequence>
<dbReference type="Pfam" id="PF04892">
    <property type="entry name" value="VanZ"/>
    <property type="match status" value="1"/>
</dbReference>
<dbReference type="PANTHER" id="PTHR28008:SF1">
    <property type="entry name" value="DOMAIN PROTEIN, PUTATIVE (AFU_ORTHOLOGUE AFUA_3G10980)-RELATED"/>
    <property type="match status" value="1"/>
</dbReference>
<proteinExistence type="predicted"/>
<feature type="domain" description="VanZ-like" evidence="2">
    <location>
        <begin position="37"/>
        <end position="112"/>
    </location>
</feature>
<gene>
    <name evidence="3" type="ORF">N799_08780</name>
</gene>
<feature type="transmembrane region" description="Helical" evidence="1">
    <location>
        <begin position="43"/>
        <end position="61"/>
    </location>
</feature>
<keyword evidence="1" id="KW-0812">Transmembrane</keyword>
<dbReference type="STRING" id="913325.N799_08780"/>
<name>A0A0A0EVY2_9GAMM</name>
<dbReference type="eggNOG" id="COG5652">
    <property type="taxonomic scope" value="Bacteria"/>
</dbReference>
<dbReference type="PANTHER" id="PTHR28008">
    <property type="entry name" value="DOMAIN PROTEIN, PUTATIVE (AFU_ORTHOLOGUE AFUA_3G10980)-RELATED"/>
    <property type="match status" value="1"/>
</dbReference>
<feature type="transmembrane region" description="Helical" evidence="1">
    <location>
        <begin position="68"/>
        <end position="87"/>
    </location>
</feature>
<keyword evidence="1" id="KW-0472">Membrane</keyword>
<dbReference type="EMBL" id="AVPT01000024">
    <property type="protein sequence ID" value="KGM54704.1"/>
    <property type="molecule type" value="Genomic_DNA"/>
</dbReference>
<keyword evidence="4" id="KW-1185">Reference proteome</keyword>
<dbReference type="InterPro" id="IPR006976">
    <property type="entry name" value="VanZ-like"/>
</dbReference>
<evidence type="ECO:0000256" key="1">
    <source>
        <dbReference type="SAM" id="Phobius"/>
    </source>
</evidence>
<dbReference type="Proteomes" id="UP000029989">
    <property type="component" value="Unassembled WGS sequence"/>
</dbReference>